<evidence type="ECO:0000313" key="2">
    <source>
        <dbReference type="EMBL" id="KAG5641992.1"/>
    </source>
</evidence>
<dbReference type="Proteomes" id="UP000775547">
    <property type="component" value="Unassembled WGS sequence"/>
</dbReference>
<evidence type="ECO:0000313" key="3">
    <source>
        <dbReference type="Proteomes" id="UP000775547"/>
    </source>
</evidence>
<accession>A0A9P7G7A3</accession>
<dbReference type="Pfam" id="PF18885">
    <property type="entry name" value="DUF5648"/>
    <property type="match status" value="1"/>
</dbReference>
<dbReference type="AlphaFoldDB" id="A0A9P7G7A3"/>
<dbReference type="OrthoDB" id="9971254at2759"/>
<protein>
    <recommendedName>
        <fullName evidence="1">DUF5648 domain-containing protein</fullName>
    </recommendedName>
</protein>
<gene>
    <name evidence="2" type="ORF">DXG03_003821</name>
</gene>
<keyword evidence="3" id="KW-1185">Reference proteome</keyword>
<reference evidence="2" key="1">
    <citation type="submission" date="2020-07" db="EMBL/GenBank/DDBJ databases">
        <authorList>
            <person name="Nieuwenhuis M."/>
            <person name="Van De Peppel L.J.J."/>
        </authorList>
    </citation>
    <scope>NUCLEOTIDE SEQUENCE</scope>
    <source>
        <strain evidence="2">AP01</strain>
        <tissue evidence="2">Mycelium</tissue>
    </source>
</reference>
<name>A0A9P7G7A3_9AGAR</name>
<reference evidence="2" key="2">
    <citation type="submission" date="2021-10" db="EMBL/GenBank/DDBJ databases">
        <title>Phylogenomics reveals ancestral predisposition of the termite-cultivated fungus Termitomyces towards a domesticated lifestyle.</title>
        <authorList>
            <person name="Auxier B."/>
            <person name="Grum-Grzhimaylo A."/>
            <person name="Cardenas M.E."/>
            <person name="Lodge J.D."/>
            <person name="Laessoe T."/>
            <person name="Pedersen O."/>
            <person name="Smith M.E."/>
            <person name="Kuyper T.W."/>
            <person name="Franco-Molano E.A."/>
            <person name="Baroni T.J."/>
            <person name="Aanen D.K."/>
        </authorList>
    </citation>
    <scope>NUCLEOTIDE SEQUENCE</scope>
    <source>
        <strain evidence="2">AP01</strain>
        <tissue evidence="2">Mycelium</tissue>
    </source>
</reference>
<sequence>MLSLQSKAPLGTTRIWAAMNTDLVDHVYSTNETETKYLIDFYGFSLEGKKGTATGYLYTSEQPYTVPIFRLYSIGLTDHFYTTSALERDHAVKRLGYHIEGTLGYVPTSRAPGLVPFYRLHNSGAHDHYYTTSEQEREDASRNGWAEEEVLGYIFPLEDDGAMNP</sequence>
<dbReference type="EMBL" id="JABCKV010000226">
    <property type="protein sequence ID" value="KAG5641992.1"/>
    <property type="molecule type" value="Genomic_DNA"/>
</dbReference>
<dbReference type="InterPro" id="IPR043708">
    <property type="entry name" value="DUF5648"/>
</dbReference>
<feature type="domain" description="DUF5648" evidence="1">
    <location>
        <begin position="17"/>
        <end position="154"/>
    </location>
</feature>
<evidence type="ECO:0000259" key="1">
    <source>
        <dbReference type="Pfam" id="PF18885"/>
    </source>
</evidence>
<comment type="caution">
    <text evidence="2">The sequence shown here is derived from an EMBL/GenBank/DDBJ whole genome shotgun (WGS) entry which is preliminary data.</text>
</comment>
<organism evidence="2 3">
    <name type="scientific">Asterophora parasitica</name>
    <dbReference type="NCBI Taxonomy" id="117018"/>
    <lineage>
        <taxon>Eukaryota</taxon>
        <taxon>Fungi</taxon>
        <taxon>Dikarya</taxon>
        <taxon>Basidiomycota</taxon>
        <taxon>Agaricomycotina</taxon>
        <taxon>Agaricomycetes</taxon>
        <taxon>Agaricomycetidae</taxon>
        <taxon>Agaricales</taxon>
        <taxon>Tricholomatineae</taxon>
        <taxon>Lyophyllaceae</taxon>
        <taxon>Asterophora</taxon>
    </lineage>
</organism>
<proteinExistence type="predicted"/>